<keyword evidence="2 8" id="KW-0032">Aminotransferase</keyword>
<dbReference type="InterPro" id="IPR015421">
    <property type="entry name" value="PyrdxlP-dep_Trfase_major"/>
</dbReference>
<dbReference type="GO" id="GO:0008483">
    <property type="term" value="F:transaminase activity"/>
    <property type="evidence" value="ECO:0007669"/>
    <property type="project" value="UniProtKB-KW"/>
</dbReference>
<feature type="modified residue" description="N6-(pyridoxal phosphate)lysine" evidence="7">
    <location>
        <position position="181"/>
    </location>
</feature>
<dbReference type="PIRSF" id="PIRSF000390">
    <property type="entry name" value="PLP_StrS"/>
    <property type="match status" value="1"/>
</dbReference>
<keyword evidence="4 7" id="KW-0663">Pyridoxal phosphate</keyword>
<feature type="active site" description="Proton acceptor" evidence="6">
    <location>
        <position position="181"/>
    </location>
</feature>
<comment type="cofactor">
    <cofactor evidence="1">
        <name>pyridoxal 5'-phosphate</name>
        <dbReference type="ChEBI" id="CHEBI:597326"/>
    </cofactor>
</comment>
<dbReference type="InterPro" id="IPR015424">
    <property type="entry name" value="PyrdxlP-dep_Trfase"/>
</dbReference>
<dbReference type="InterPro" id="IPR000653">
    <property type="entry name" value="DegT/StrS_aminotransferase"/>
</dbReference>
<organism evidence="8 9">
    <name type="scientific">Streptomyces sedi</name>
    <dbReference type="NCBI Taxonomy" id="555059"/>
    <lineage>
        <taxon>Bacteria</taxon>
        <taxon>Bacillati</taxon>
        <taxon>Actinomycetota</taxon>
        <taxon>Actinomycetes</taxon>
        <taxon>Kitasatosporales</taxon>
        <taxon>Streptomycetaceae</taxon>
        <taxon>Streptomyces</taxon>
    </lineage>
</organism>
<gene>
    <name evidence="8" type="ORF">FH715_27340</name>
</gene>
<dbReference type="GO" id="GO:0030170">
    <property type="term" value="F:pyridoxal phosphate binding"/>
    <property type="evidence" value="ECO:0007669"/>
    <property type="project" value="TreeGrafter"/>
</dbReference>
<evidence type="ECO:0000256" key="6">
    <source>
        <dbReference type="PIRSR" id="PIRSR000390-1"/>
    </source>
</evidence>
<keyword evidence="3 8" id="KW-0808">Transferase</keyword>
<dbReference type="AlphaFoldDB" id="A0A5C4ULV2"/>
<dbReference type="Pfam" id="PF01041">
    <property type="entry name" value="DegT_DnrJ_EryC1"/>
    <property type="match status" value="1"/>
</dbReference>
<dbReference type="GO" id="GO:0000271">
    <property type="term" value="P:polysaccharide biosynthetic process"/>
    <property type="evidence" value="ECO:0007669"/>
    <property type="project" value="TreeGrafter"/>
</dbReference>
<dbReference type="SUPFAM" id="SSF53383">
    <property type="entry name" value="PLP-dependent transferases"/>
    <property type="match status" value="1"/>
</dbReference>
<reference evidence="8 9" key="1">
    <citation type="submission" date="2019-06" db="EMBL/GenBank/DDBJ databases">
        <title>Draft genome of Streptomyces sedi sp. JCM16909.</title>
        <authorList>
            <person name="Klykleung N."/>
            <person name="Tanasupawat S."/>
            <person name="Kudo T."/>
            <person name="Yuki M."/>
            <person name="Ohkuma M."/>
        </authorList>
    </citation>
    <scope>NUCLEOTIDE SEQUENCE [LARGE SCALE GENOMIC DNA]</scope>
    <source>
        <strain evidence="8 9">JCM 16909</strain>
    </source>
</reference>
<evidence type="ECO:0000256" key="3">
    <source>
        <dbReference type="ARBA" id="ARBA00022679"/>
    </source>
</evidence>
<sequence>MTRLPPLPTTESLGQRMLAALAGMPDPAGAAFTARFEHDLAEAFASRRAVAVSSGTMALHAALSAIGVGPGDEVLVPALTVIMTAAPVVQLGARPVFVDSDPATLDLDHTDAAAKVTARTKAIVPVHLWGRMGDPAGLRAFAAAEGLTVVEDAAQAAGTSRTGIKAGTLGAAGCFSMKDGKILWSGEGGFVLTDDAALAAHVRAFRSHWLTPPPGSGPQERIAFNGRLAEPLAALAQTNLRRFPALLERRRAQTAYLLRALEGADGLTPLQPATDETWNHYAPLLHIRLPRPRAFAERLAERGVPNSTGSFRLVACDTRPMFTSGDQTPCRGAAHILDHTLALILTERDDEAVLDHYAAVITREAAAWPA</sequence>
<evidence type="ECO:0000256" key="7">
    <source>
        <dbReference type="PIRSR" id="PIRSR000390-2"/>
    </source>
</evidence>
<evidence type="ECO:0000256" key="4">
    <source>
        <dbReference type="ARBA" id="ARBA00022898"/>
    </source>
</evidence>
<evidence type="ECO:0000256" key="1">
    <source>
        <dbReference type="ARBA" id="ARBA00001933"/>
    </source>
</evidence>
<dbReference type="RefSeq" id="WP_139650089.1">
    <property type="nucleotide sequence ID" value="NZ_BAAAZS010000078.1"/>
</dbReference>
<protein>
    <submittedName>
        <fullName evidence="8">Aminotransferase</fullName>
    </submittedName>
</protein>
<comment type="similarity">
    <text evidence="5">Belongs to the DegT/DnrJ/EryC1 family. L-glutamine:2-deoxy-scyllo-inosose/scyllo-inosose aminotransferase subfamily.</text>
</comment>
<dbReference type="Gene3D" id="3.90.1150.10">
    <property type="entry name" value="Aspartate Aminotransferase, domain 1"/>
    <property type="match status" value="1"/>
</dbReference>
<dbReference type="PANTHER" id="PTHR30244">
    <property type="entry name" value="TRANSAMINASE"/>
    <property type="match status" value="1"/>
</dbReference>
<accession>A0A5C4ULV2</accession>
<name>A0A5C4ULV2_9ACTN</name>
<evidence type="ECO:0000256" key="2">
    <source>
        <dbReference type="ARBA" id="ARBA00022576"/>
    </source>
</evidence>
<dbReference type="EMBL" id="VDGT01000034">
    <property type="protein sequence ID" value="TNM24546.1"/>
    <property type="molecule type" value="Genomic_DNA"/>
</dbReference>
<evidence type="ECO:0000256" key="5">
    <source>
        <dbReference type="ARBA" id="ARBA00038398"/>
    </source>
</evidence>
<proteinExistence type="inferred from homology"/>
<dbReference type="PANTHER" id="PTHR30244:SF34">
    <property type="entry name" value="DTDP-4-AMINO-4,6-DIDEOXYGALACTOSE TRANSAMINASE"/>
    <property type="match status" value="1"/>
</dbReference>
<dbReference type="InterPro" id="IPR015422">
    <property type="entry name" value="PyrdxlP-dep_Trfase_small"/>
</dbReference>
<keyword evidence="9" id="KW-1185">Reference proteome</keyword>
<evidence type="ECO:0000313" key="8">
    <source>
        <dbReference type="EMBL" id="TNM24546.1"/>
    </source>
</evidence>
<dbReference type="Proteomes" id="UP000311713">
    <property type="component" value="Unassembled WGS sequence"/>
</dbReference>
<comment type="caution">
    <text evidence="8">The sequence shown here is derived from an EMBL/GenBank/DDBJ whole genome shotgun (WGS) entry which is preliminary data.</text>
</comment>
<dbReference type="OrthoDB" id="9804264at2"/>
<dbReference type="Gene3D" id="3.40.640.10">
    <property type="entry name" value="Type I PLP-dependent aspartate aminotransferase-like (Major domain)"/>
    <property type="match status" value="1"/>
</dbReference>
<evidence type="ECO:0000313" key="9">
    <source>
        <dbReference type="Proteomes" id="UP000311713"/>
    </source>
</evidence>